<feature type="non-terminal residue" evidence="1">
    <location>
        <position position="1"/>
    </location>
</feature>
<gene>
    <name evidence="1" type="ORF">YQE_11578</name>
</gene>
<dbReference type="EMBL" id="KB741256">
    <property type="protein sequence ID" value="ENN71758.1"/>
    <property type="molecule type" value="Genomic_DNA"/>
</dbReference>
<dbReference type="AlphaFoldDB" id="N6T2I4"/>
<accession>N6T2I4</accession>
<evidence type="ECO:0000313" key="1">
    <source>
        <dbReference type="EMBL" id="ENN71758.1"/>
    </source>
</evidence>
<organism evidence="1">
    <name type="scientific">Dendroctonus ponderosae</name>
    <name type="common">Mountain pine beetle</name>
    <dbReference type="NCBI Taxonomy" id="77166"/>
    <lineage>
        <taxon>Eukaryota</taxon>
        <taxon>Metazoa</taxon>
        <taxon>Ecdysozoa</taxon>
        <taxon>Arthropoda</taxon>
        <taxon>Hexapoda</taxon>
        <taxon>Insecta</taxon>
        <taxon>Pterygota</taxon>
        <taxon>Neoptera</taxon>
        <taxon>Endopterygota</taxon>
        <taxon>Coleoptera</taxon>
        <taxon>Polyphaga</taxon>
        <taxon>Cucujiformia</taxon>
        <taxon>Curculionidae</taxon>
        <taxon>Scolytinae</taxon>
        <taxon>Dendroctonus</taxon>
    </lineage>
</organism>
<protein>
    <submittedName>
        <fullName evidence="1">Uncharacterized protein</fullName>
    </submittedName>
</protein>
<proteinExistence type="predicted"/>
<dbReference type="HOGENOM" id="CLU_493698_0_0_1"/>
<name>N6T2I4_DENPD</name>
<dbReference type="OrthoDB" id="3561125at2759"/>
<reference evidence="1" key="1">
    <citation type="journal article" date="2013" name="Genome Biol.">
        <title>Draft genome of the mountain pine beetle, Dendroctonus ponderosae Hopkins, a major forest pest.</title>
        <authorList>
            <person name="Keeling C.I."/>
            <person name="Yuen M.M."/>
            <person name="Liao N.Y."/>
            <person name="Docking T.R."/>
            <person name="Chan S.K."/>
            <person name="Taylor G.A."/>
            <person name="Palmquist D.L."/>
            <person name="Jackman S.D."/>
            <person name="Nguyen A."/>
            <person name="Li M."/>
            <person name="Henderson H."/>
            <person name="Janes J.K."/>
            <person name="Zhao Y."/>
            <person name="Pandoh P."/>
            <person name="Moore R."/>
            <person name="Sperling F.A."/>
            <person name="Huber D.P."/>
            <person name="Birol I."/>
            <person name="Jones S.J."/>
            <person name="Bohlmann J."/>
        </authorList>
    </citation>
    <scope>NUCLEOTIDE SEQUENCE</scope>
</reference>
<sequence>MNTHDITTAGSPVLKCPDCPYRIILTVSFLYHMKTVHGKSVGTKDLPKYHLIED</sequence>